<dbReference type="InterPro" id="IPR036388">
    <property type="entry name" value="WH-like_DNA-bd_sf"/>
</dbReference>
<proteinExistence type="predicted"/>
<dbReference type="SUPFAM" id="SSF46894">
    <property type="entry name" value="C-terminal effector domain of the bipartite response regulators"/>
    <property type="match status" value="1"/>
</dbReference>
<dbReference type="Gene3D" id="3.40.50.300">
    <property type="entry name" value="P-loop containing nucleotide triphosphate hydrolases"/>
    <property type="match status" value="1"/>
</dbReference>
<dbReference type="SUPFAM" id="SSF52540">
    <property type="entry name" value="P-loop containing nucleoside triphosphate hydrolases"/>
    <property type="match status" value="1"/>
</dbReference>
<keyword evidence="3" id="KW-0804">Transcription</keyword>
<comment type="caution">
    <text evidence="5">The sequence shown here is derived from an EMBL/GenBank/DDBJ whole genome shotgun (WGS) entry which is preliminary data.</text>
</comment>
<dbReference type="Pfam" id="PF00196">
    <property type="entry name" value="GerE"/>
    <property type="match status" value="1"/>
</dbReference>
<evidence type="ECO:0000256" key="1">
    <source>
        <dbReference type="ARBA" id="ARBA00023015"/>
    </source>
</evidence>
<dbReference type="PANTHER" id="PTHR44688:SF16">
    <property type="entry name" value="DNA-BINDING TRANSCRIPTIONAL ACTIVATOR DEVR_DOSR"/>
    <property type="match status" value="1"/>
</dbReference>
<feature type="domain" description="HTH luxR-type" evidence="4">
    <location>
        <begin position="795"/>
        <end position="860"/>
    </location>
</feature>
<dbReference type="PROSITE" id="PS50043">
    <property type="entry name" value="HTH_LUXR_2"/>
    <property type="match status" value="1"/>
</dbReference>
<dbReference type="PRINTS" id="PR00038">
    <property type="entry name" value="HTHLUXR"/>
</dbReference>
<dbReference type="Pfam" id="PF25873">
    <property type="entry name" value="WHD_MalT"/>
    <property type="match status" value="1"/>
</dbReference>
<accession>A0ABT2UV24</accession>
<dbReference type="SMART" id="SM00421">
    <property type="entry name" value="HTH_LUXR"/>
    <property type="match status" value="1"/>
</dbReference>
<organism evidence="5 6">
    <name type="scientific">Paenibacillus baimaensis</name>
    <dbReference type="NCBI Taxonomy" id="2982185"/>
    <lineage>
        <taxon>Bacteria</taxon>
        <taxon>Bacillati</taxon>
        <taxon>Bacillota</taxon>
        <taxon>Bacilli</taxon>
        <taxon>Bacillales</taxon>
        <taxon>Paenibacillaceae</taxon>
        <taxon>Paenibacillus</taxon>
    </lineage>
</organism>
<dbReference type="InterPro" id="IPR016032">
    <property type="entry name" value="Sig_transdc_resp-reg_C-effctor"/>
</dbReference>
<evidence type="ECO:0000313" key="5">
    <source>
        <dbReference type="EMBL" id="MCU6797876.1"/>
    </source>
</evidence>
<dbReference type="Proteomes" id="UP001652445">
    <property type="component" value="Unassembled WGS sequence"/>
</dbReference>
<evidence type="ECO:0000259" key="4">
    <source>
        <dbReference type="PROSITE" id="PS50043"/>
    </source>
</evidence>
<dbReference type="InterPro" id="IPR027417">
    <property type="entry name" value="P-loop_NTPase"/>
</dbReference>
<dbReference type="SUPFAM" id="SSF48452">
    <property type="entry name" value="TPR-like"/>
    <property type="match status" value="1"/>
</dbReference>
<dbReference type="RefSeq" id="WP_262688583.1">
    <property type="nucleotide sequence ID" value="NZ_JAOQIO010000124.1"/>
</dbReference>
<protein>
    <submittedName>
        <fullName evidence="5">LuxR C-terminal-related transcriptional regulator</fullName>
    </submittedName>
</protein>
<keyword evidence="2" id="KW-0238">DNA-binding</keyword>
<evidence type="ECO:0000256" key="2">
    <source>
        <dbReference type="ARBA" id="ARBA00023125"/>
    </source>
</evidence>
<gene>
    <name evidence="5" type="ORF">OB236_37710</name>
</gene>
<keyword evidence="1" id="KW-0805">Transcription regulation</keyword>
<dbReference type="EMBL" id="JAOQIO010000124">
    <property type="protein sequence ID" value="MCU6797876.1"/>
    <property type="molecule type" value="Genomic_DNA"/>
</dbReference>
<dbReference type="Gene3D" id="1.10.10.10">
    <property type="entry name" value="Winged helix-like DNA-binding domain superfamily/Winged helix DNA-binding domain"/>
    <property type="match status" value="1"/>
</dbReference>
<dbReference type="Gene3D" id="1.25.40.10">
    <property type="entry name" value="Tetratricopeptide repeat domain"/>
    <property type="match status" value="1"/>
</dbReference>
<dbReference type="PANTHER" id="PTHR44688">
    <property type="entry name" value="DNA-BINDING TRANSCRIPTIONAL ACTIVATOR DEVR_DOSR"/>
    <property type="match status" value="1"/>
</dbReference>
<keyword evidence="6" id="KW-1185">Reference proteome</keyword>
<dbReference type="InterPro" id="IPR000792">
    <property type="entry name" value="Tscrpt_reg_LuxR_C"/>
</dbReference>
<dbReference type="InterPro" id="IPR059106">
    <property type="entry name" value="WHD_MalT"/>
</dbReference>
<evidence type="ECO:0000256" key="3">
    <source>
        <dbReference type="ARBA" id="ARBA00023163"/>
    </source>
</evidence>
<name>A0ABT2UV24_9BACL</name>
<sequence length="863" mass="98922">MRSTDNSILSTKLHMQNNIANIIARPRLWSTLQKGLSYKITFICAPAGFGKTTLLSQWLRDIDTPVAWVSLDDGDNDLSRFWSYVVSAFDQAYPGLKQKLHSIQFHQGYEPFVATLLNVLGRLQAPVVLALDDFHLIRDLVIHQSVAYFIEHLPGHIHIYIASRTEPGFPSARLENREMMFRVEAEELRFAVREGIDFYKDCMNLTLSDDEAMMLVQRTEGWIAAMKLAALTIRKRDWVSVFVHNFSGRDQSIEKYLLEEVFELQDESIRVFLMNCSVLSRMSAPLCQAVSGRDDSRSVLEYLYRAHLFTIPLDEEHCWFRFHHLFAEFLGKQLDNADPHKASELRALAGGWCEQQELEEEAVDYYIAGGHYERAAALLERMTGRVVGVGWTRLCSWLSGFPEPFLWQRPSLFVTYLLASFLGNGKEEPARLLMKGEQIYQAHSETWTEEERQKYLGGLHLVRSTSQIITNQDRLGAFQSFQAYLESMPSTDSFIYGMFDMPLQASALQLFQSARGQFGKAVAVPFFKKLLEIVADMNQWISASVCISYAELLYEWNELEEAERHVHTGLRLAEQIKLGTEQAFVSGWLLMARLKGAAGKREEAINTLLEAKKRFMERDIPGGMMYADHAIARIEMQSGDVQLGQEWLNRYGLSDKDAVSVIHMHDYLFVARVFMALGYCEEAMTLCGRLLELAVREQMSLKTTEILLVQALLSEQAGKPEDAILKLEEALRWAEPDDSIRLFVDEGEPLRKMLLMYIRKRQSRHIRHMGGLSLHYVRKVLHGFLHEVAYIEVAAAGFDEILTGKEQRVLELMREGLSNREIAEQLQIGYGTLKTHVNHLYSKLHVNSRVEAVRRSAQFPYKN</sequence>
<reference evidence="5 6" key="1">
    <citation type="submission" date="2022-09" db="EMBL/GenBank/DDBJ databases">
        <authorList>
            <person name="Han X.L."/>
            <person name="Wang Q."/>
            <person name="Lu T."/>
        </authorList>
    </citation>
    <scope>NUCLEOTIDE SEQUENCE [LARGE SCALE GENOMIC DNA]</scope>
    <source>
        <strain evidence="5 6">WQ 127069</strain>
    </source>
</reference>
<evidence type="ECO:0000313" key="6">
    <source>
        <dbReference type="Proteomes" id="UP001652445"/>
    </source>
</evidence>
<dbReference type="InterPro" id="IPR041617">
    <property type="entry name" value="TPR_MalT"/>
</dbReference>
<dbReference type="PROSITE" id="PS00622">
    <property type="entry name" value="HTH_LUXR_1"/>
    <property type="match status" value="1"/>
</dbReference>
<dbReference type="CDD" id="cd06170">
    <property type="entry name" value="LuxR_C_like"/>
    <property type="match status" value="1"/>
</dbReference>
<dbReference type="InterPro" id="IPR011990">
    <property type="entry name" value="TPR-like_helical_dom_sf"/>
</dbReference>
<dbReference type="Pfam" id="PF17874">
    <property type="entry name" value="TPR_MalT"/>
    <property type="match status" value="1"/>
</dbReference>